<comment type="similarity">
    <text evidence="1 2">Belongs to the small heat shock protein (HSP20) family.</text>
</comment>
<dbReference type="InterPro" id="IPR008978">
    <property type="entry name" value="HSP20-like_chaperone"/>
</dbReference>
<protein>
    <recommendedName>
        <fullName evidence="3">SHSP domain-containing protein</fullName>
    </recommendedName>
</protein>
<comment type="caution">
    <text evidence="4">The sequence shown here is derived from an EMBL/GenBank/DDBJ whole genome shotgun (WGS) entry which is preliminary data.</text>
</comment>
<dbReference type="AlphaFoldDB" id="A0A811NLB1"/>
<dbReference type="InterPro" id="IPR002068">
    <property type="entry name" value="A-crystallin/Hsp20_dom"/>
</dbReference>
<keyword evidence="5" id="KW-1185">Reference proteome</keyword>
<dbReference type="PANTHER" id="PTHR46991">
    <property type="entry name" value="23.5 KDA HEAT SHOCK PROTEIN, MITOCHONDRIAL"/>
    <property type="match status" value="1"/>
</dbReference>
<accession>A0A811NLB1</accession>
<dbReference type="Gene3D" id="2.60.40.790">
    <property type="match status" value="1"/>
</dbReference>
<name>A0A811NLB1_9POAL</name>
<gene>
    <name evidence="4" type="ORF">NCGR_LOCUS15904</name>
</gene>
<dbReference type="Proteomes" id="UP000604825">
    <property type="component" value="Unassembled WGS sequence"/>
</dbReference>
<dbReference type="OrthoDB" id="690411at2759"/>
<dbReference type="PROSITE" id="PS01031">
    <property type="entry name" value="SHSP"/>
    <property type="match status" value="1"/>
</dbReference>
<dbReference type="EMBL" id="CAJGYO010000004">
    <property type="protein sequence ID" value="CAD6223496.1"/>
    <property type="molecule type" value="Genomic_DNA"/>
</dbReference>
<organism evidence="4 5">
    <name type="scientific">Miscanthus lutarioriparius</name>
    <dbReference type="NCBI Taxonomy" id="422564"/>
    <lineage>
        <taxon>Eukaryota</taxon>
        <taxon>Viridiplantae</taxon>
        <taxon>Streptophyta</taxon>
        <taxon>Embryophyta</taxon>
        <taxon>Tracheophyta</taxon>
        <taxon>Spermatophyta</taxon>
        <taxon>Magnoliopsida</taxon>
        <taxon>Liliopsida</taxon>
        <taxon>Poales</taxon>
        <taxon>Poaceae</taxon>
        <taxon>PACMAD clade</taxon>
        <taxon>Panicoideae</taxon>
        <taxon>Andropogonodae</taxon>
        <taxon>Andropogoneae</taxon>
        <taxon>Saccharinae</taxon>
        <taxon>Miscanthus</taxon>
    </lineage>
</organism>
<reference evidence="4" key="1">
    <citation type="submission" date="2020-10" db="EMBL/GenBank/DDBJ databases">
        <authorList>
            <person name="Han B."/>
            <person name="Lu T."/>
            <person name="Zhao Q."/>
            <person name="Huang X."/>
            <person name="Zhao Y."/>
        </authorList>
    </citation>
    <scope>NUCLEOTIDE SEQUENCE</scope>
</reference>
<evidence type="ECO:0000313" key="4">
    <source>
        <dbReference type="EMBL" id="CAD6223496.1"/>
    </source>
</evidence>
<dbReference type="CDD" id="cd06464">
    <property type="entry name" value="ACD_sHsps-like"/>
    <property type="match status" value="1"/>
</dbReference>
<proteinExistence type="inferred from homology"/>
<feature type="domain" description="SHSP" evidence="3">
    <location>
        <begin position="60"/>
        <end position="166"/>
    </location>
</feature>
<sequence length="166" mass="17717">MGFAVASKGAPLAGLLKKFLLAAPAASALGPRSVAGACRLFNTGAPPHRRDESNVDDFVVSDSRLAPGFSYPPDDDAMELKVAMLGMGKEQVKLSAYQDALLVKWEGVKGSDGDEDPAWYSCRINLSADAFKLDQTKAEMKDGVLTVTVPKIKGEVDLKCTDIKIE</sequence>
<dbReference type="PANTHER" id="PTHR46991:SF36">
    <property type="entry name" value="26.2 KDA HEAT SHOCK PROTEIN, MITOCHONDRIAL"/>
    <property type="match status" value="1"/>
</dbReference>
<evidence type="ECO:0000256" key="1">
    <source>
        <dbReference type="PROSITE-ProRule" id="PRU00285"/>
    </source>
</evidence>
<evidence type="ECO:0000259" key="3">
    <source>
        <dbReference type="PROSITE" id="PS01031"/>
    </source>
</evidence>
<dbReference type="Pfam" id="PF00011">
    <property type="entry name" value="HSP20"/>
    <property type="match status" value="1"/>
</dbReference>
<dbReference type="SUPFAM" id="SSF49764">
    <property type="entry name" value="HSP20-like chaperones"/>
    <property type="match status" value="1"/>
</dbReference>
<evidence type="ECO:0000313" key="5">
    <source>
        <dbReference type="Proteomes" id="UP000604825"/>
    </source>
</evidence>
<dbReference type="InterPro" id="IPR044656">
    <property type="entry name" value="HSP14.7/HSP23.5/HSP23.6-like"/>
</dbReference>
<evidence type="ECO:0000256" key="2">
    <source>
        <dbReference type="RuleBase" id="RU003616"/>
    </source>
</evidence>